<dbReference type="GO" id="GO:0016485">
    <property type="term" value="P:protein processing"/>
    <property type="evidence" value="ECO:0007669"/>
    <property type="project" value="TreeGrafter"/>
</dbReference>
<dbReference type="AlphaFoldDB" id="A0A136WD78"/>
<dbReference type="STRING" id="36847.CLNEO_21320"/>
<sequence length="153" mass="17464">MIKLVATGNRFMKDDGIAIKIAENLEQSLHQLNIEVIIGETDCQSCFFFINPEDFVFILDAFYEGAEPGSVHLFSLEEVIAQSSASFMQHDMNMIELMKLYKSEWKGCFIGVEIAEIGFGDELSPVLQEKFQEICWEVEKNIKKIIQEEITDA</sequence>
<evidence type="ECO:0000256" key="4">
    <source>
        <dbReference type="ARBA" id="ARBA00022801"/>
    </source>
</evidence>
<reference evidence="5 6" key="1">
    <citation type="submission" date="2016-01" db="EMBL/GenBank/DDBJ databases">
        <title>Genome sequence of Clostridium neopropionicum X4, DSM-3847.</title>
        <authorList>
            <person name="Poehlein A."/>
            <person name="Beck M.H."/>
            <person name="Bengelsdorf F.R."/>
            <person name="Daniel R."/>
            <person name="Duerre P."/>
        </authorList>
    </citation>
    <scope>NUCLEOTIDE SEQUENCE [LARGE SCALE GENOMIC DNA]</scope>
    <source>
        <strain evidence="5 6">DSM-3847</strain>
    </source>
</reference>
<comment type="caution">
    <text evidence="5">The sequence shown here is derived from an EMBL/GenBank/DDBJ whole genome shotgun (WGS) entry which is preliminary data.</text>
</comment>
<proteinExistence type="inferred from homology"/>
<evidence type="ECO:0000313" key="5">
    <source>
        <dbReference type="EMBL" id="KXL52436.1"/>
    </source>
</evidence>
<evidence type="ECO:0000256" key="2">
    <source>
        <dbReference type="ARBA" id="ARBA00022670"/>
    </source>
</evidence>
<accession>A0A136WD78</accession>
<dbReference type="PANTHER" id="PTHR30302">
    <property type="entry name" value="HYDROGENASE 1 MATURATION PROTEASE"/>
    <property type="match status" value="1"/>
</dbReference>
<keyword evidence="2 5" id="KW-0645">Protease</keyword>
<dbReference type="RefSeq" id="WP_066088655.1">
    <property type="nucleotide sequence ID" value="NZ_LRVM01000007.1"/>
</dbReference>
<evidence type="ECO:0000256" key="1">
    <source>
        <dbReference type="ARBA" id="ARBA00006814"/>
    </source>
</evidence>
<dbReference type="SUPFAM" id="SSF53163">
    <property type="entry name" value="HybD-like"/>
    <property type="match status" value="1"/>
</dbReference>
<dbReference type="Gene3D" id="3.40.50.1450">
    <property type="entry name" value="HybD-like"/>
    <property type="match status" value="1"/>
</dbReference>
<dbReference type="InterPro" id="IPR000671">
    <property type="entry name" value="Peptidase_A31"/>
</dbReference>
<protein>
    <submittedName>
        <fullName evidence="5">Hydrogenase 1 maturation protease</fullName>
        <ecNumber evidence="5">3.4.23.-</ecNumber>
    </submittedName>
</protein>
<dbReference type="OrthoDB" id="9794619at2"/>
<dbReference type="Pfam" id="PF01750">
    <property type="entry name" value="HycI"/>
    <property type="match status" value="1"/>
</dbReference>
<dbReference type="EC" id="3.4.23.-" evidence="5"/>
<keyword evidence="3" id="KW-0064">Aspartyl protease</keyword>
<keyword evidence="6" id="KW-1185">Reference proteome</keyword>
<dbReference type="GO" id="GO:0004190">
    <property type="term" value="F:aspartic-type endopeptidase activity"/>
    <property type="evidence" value="ECO:0007669"/>
    <property type="project" value="UniProtKB-KW"/>
</dbReference>
<comment type="similarity">
    <text evidence="1">Belongs to the peptidase A31 family.</text>
</comment>
<dbReference type="GO" id="GO:0008047">
    <property type="term" value="F:enzyme activator activity"/>
    <property type="evidence" value="ECO:0007669"/>
    <property type="project" value="InterPro"/>
</dbReference>
<organism evidence="5 6">
    <name type="scientific">Anaerotignum neopropionicum</name>
    <dbReference type="NCBI Taxonomy" id="36847"/>
    <lineage>
        <taxon>Bacteria</taxon>
        <taxon>Bacillati</taxon>
        <taxon>Bacillota</taxon>
        <taxon>Clostridia</taxon>
        <taxon>Lachnospirales</taxon>
        <taxon>Anaerotignaceae</taxon>
        <taxon>Anaerotignum</taxon>
    </lineage>
</organism>
<dbReference type="EMBL" id="LRVM01000007">
    <property type="protein sequence ID" value="KXL52436.1"/>
    <property type="molecule type" value="Genomic_DNA"/>
</dbReference>
<dbReference type="NCBIfam" id="TIGR00072">
    <property type="entry name" value="hydrog_prot"/>
    <property type="match status" value="1"/>
</dbReference>
<gene>
    <name evidence="5" type="primary">hyaD</name>
    <name evidence="5" type="ORF">CLNEO_21320</name>
</gene>
<evidence type="ECO:0000313" key="6">
    <source>
        <dbReference type="Proteomes" id="UP000070539"/>
    </source>
</evidence>
<evidence type="ECO:0000256" key="3">
    <source>
        <dbReference type="ARBA" id="ARBA00022750"/>
    </source>
</evidence>
<keyword evidence="4 5" id="KW-0378">Hydrolase</keyword>
<dbReference type="PANTHER" id="PTHR30302:SF1">
    <property type="entry name" value="HYDROGENASE 2 MATURATION PROTEASE"/>
    <property type="match status" value="1"/>
</dbReference>
<name>A0A136WD78_9FIRM</name>
<dbReference type="Proteomes" id="UP000070539">
    <property type="component" value="Unassembled WGS sequence"/>
</dbReference>
<dbReference type="InterPro" id="IPR023430">
    <property type="entry name" value="Pept_HybD-like_dom_sf"/>
</dbReference>